<dbReference type="PANTHER" id="PTHR47245:SF1">
    <property type="entry name" value="FOLDASE PROTEIN PRSA"/>
    <property type="match status" value="1"/>
</dbReference>
<evidence type="ECO:0000256" key="1">
    <source>
        <dbReference type="ARBA" id="ARBA00000971"/>
    </source>
</evidence>
<keyword evidence="9" id="KW-1185">Reference proteome</keyword>
<dbReference type="Proteomes" id="UP001529340">
    <property type="component" value="Unassembled WGS sequence"/>
</dbReference>
<name>A0ABT7U919_9FIRM</name>
<keyword evidence="6" id="KW-0175">Coiled coil</keyword>
<protein>
    <recommendedName>
        <fullName evidence="2">peptidylprolyl isomerase</fullName>
        <ecNumber evidence="2">5.2.1.8</ecNumber>
    </recommendedName>
</protein>
<dbReference type="PROSITE" id="PS51257">
    <property type="entry name" value="PROKAR_LIPOPROTEIN"/>
    <property type="match status" value="1"/>
</dbReference>
<evidence type="ECO:0000313" key="8">
    <source>
        <dbReference type="EMBL" id="MDM8156116.1"/>
    </source>
</evidence>
<accession>A0ABT7U919</accession>
<feature type="chain" id="PRO_5046509064" description="peptidylprolyl isomerase" evidence="7">
    <location>
        <begin position="25"/>
        <end position="304"/>
    </location>
</feature>
<keyword evidence="4" id="KW-0697">Rotamase</keyword>
<evidence type="ECO:0000256" key="2">
    <source>
        <dbReference type="ARBA" id="ARBA00013194"/>
    </source>
</evidence>
<dbReference type="RefSeq" id="WP_289606589.1">
    <property type="nucleotide sequence ID" value="NZ_JAUDCG010000002.1"/>
</dbReference>
<evidence type="ECO:0000256" key="6">
    <source>
        <dbReference type="SAM" id="Coils"/>
    </source>
</evidence>
<feature type="signal peptide" evidence="7">
    <location>
        <begin position="1"/>
        <end position="24"/>
    </location>
</feature>
<evidence type="ECO:0000313" key="9">
    <source>
        <dbReference type="Proteomes" id="UP001529340"/>
    </source>
</evidence>
<evidence type="ECO:0000256" key="5">
    <source>
        <dbReference type="ARBA" id="ARBA00023235"/>
    </source>
</evidence>
<evidence type="ECO:0000256" key="3">
    <source>
        <dbReference type="ARBA" id="ARBA00022729"/>
    </source>
</evidence>
<comment type="caution">
    <text evidence="8">The sequence shown here is derived from an EMBL/GenBank/DDBJ whole genome shotgun (WGS) entry which is preliminary data.</text>
</comment>
<proteinExistence type="predicted"/>
<organism evidence="8 9">
    <name type="scientific">Amedibacillus dolichus</name>
    <dbReference type="NCBI Taxonomy" id="31971"/>
    <lineage>
        <taxon>Bacteria</taxon>
        <taxon>Bacillati</taxon>
        <taxon>Bacillota</taxon>
        <taxon>Erysipelotrichia</taxon>
        <taxon>Erysipelotrichales</taxon>
        <taxon>Erysipelotrichaceae</taxon>
        <taxon>Amedibacillus</taxon>
    </lineage>
</organism>
<evidence type="ECO:0000256" key="7">
    <source>
        <dbReference type="SAM" id="SignalP"/>
    </source>
</evidence>
<feature type="coiled-coil region" evidence="6">
    <location>
        <begin position="65"/>
        <end position="92"/>
    </location>
</feature>
<keyword evidence="3 7" id="KW-0732">Signal</keyword>
<dbReference type="PANTHER" id="PTHR47245">
    <property type="entry name" value="PEPTIDYLPROLYL ISOMERASE"/>
    <property type="match status" value="1"/>
</dbReference>
<dbReference type="EMBL" id="JAUDCG010000002">
    <property type="protein sequence ID" value="MDM8156116.1"/>
    <property type="molecule type" value="Genomic_DNA"/>
</dbReference>
<dbReference type="EC" id="5.2.1.8" evidence="2"/>
<dbReference type="InterPro" id="IPR050245">
    <property type="entry name" value="PrsA_foldase"/>
</dbReference>
<evidence type="ECO:0000256" key="4">
    <source>
        <dbReference type="ARBA" id="ARBA00023110"/>
    </source>
</evidence>
<comment type="catalytic activity">
    <reaction evidence="1">
        <text>[protein]-peptidylproline (omega=180) = [protein]-peptidylproline (omega=0)</text>
        <dbReference type="Rhea" id="RHEA:16237"/>
        <dbReference type="Rhea" id="RHEA-COMP:10747"/>
        <dbReference type="Rhea" id="RHEA-COMP:10748"/>
        <dbReference type="ChEBI" id="CHEBI:83833"/>
        <dbReference type="ChEBI" id="CHEBI:83834"/>
        <dbReference type="EC" id="5.2.1.8"/>
    </reaction>
</comment>
<gene>
    <name evidence="8" type="ORF">QUV96_00515</name>
</gene>
<keyword evidence="5" id="KW-0413">Isomerase</keyword>
<sequence>MKKTKLVCILGASLALSGCGNAYANISHGGDVVATVGDVTITDGDLYPQMKASSGAEYTLTMIRQKIYEAEIEVTDEMREQAEEEYDSVATQAESYYDMTMEEYIQRLGYADKDEYIEKVILPNIEQTELNKKYFDENNEEFLSDYQPAVARILATTDQDQASQALDALNDGKDFEAVTEEYGDTTTYDGSEQLYYTDSGLPSVVLSKLAEQSEGNTLINEVIVDSTTGTYYIAYLVSNDYETIQDQIVDALAENTSITSDTMVYYLKKYNFTVYDTDVFNTIRTSYPQYLVQRPDIAEADSES</sequence>
<reference evidence="8 9" key="3">
    <citation type="submission" date="2023-06" db="EMBL/GenBank/DDBJ databases">
        <authorList>
            <person name="Zeman M."/>
            <person name="Kubasova T."/>
            <person name="Jahodarova E."/>
            <person name="Nykrynova M."/>
            <person name="Rychlik I."/>
        </authorList>
    </citation>
    <scope>NUCLEOTIDE SEQUENCE [LARGE SCALE GENOMIC DNA]</scope>
    <source>
        <strain evidence="8 9">ET39</strain>
    </source>
</reference>
<reference evidence="8 9" key="1">
    <citation type="submission" date="2023-06" db="EMBL/GenBank/DDBJ databases">
        <title>Identification and characterization of horizontal gene transfer across gut microbiota members of farm animals based on homology search.</title>
        <authorList>
            <person name="Schwarzerova J."/>
            <person name="Nykrynova M."/>
            <person name="Jureckova K."/>
            <person name="Cejkova D."/>
            <person name="Rychlik I."/>
        </authorList>
    </citation>
    <scope>NUCLEOTIDE SEQUENCE [LARGE SCALE GENOMIC DNA]</scope>
    <source>
        <strain evidence="8 9">ET39</strain>
    </source>
</reference>
<reference evidence="9" key="2">
    <citation type="submission" date="2023-06" db="EMBL/GenBank/DDBJ databases">
        <title>Identification and characterization of horizontal gene transfer across gut microbiota members of farm animals based on homology search.</title>
        <authorList>
            <person name="Zeman M."/>
            <person name="Kubasova T."/>
            <person name="Jahodarova E."/>
            <person name="Nykrynova M."/>
            <person name="Rychlik I."/>
        </authorList>
    </citation>
    <scope>NUCLEOTIDE SEQUENCE [LARGE SCALE GENOMIC DNA]</scope>
    <source>
        <strain evidence="9">ET39</strain>
    </source>
</reference>